<dbReference type="AlphaFoldDB" id="D1QV54"/>
<dbReference type="HOGENOM" id="CLU_681262_0_0_10"/>
<name>D1QV54_9BACT</name>
<dbReference type="InterPro" id="IPR025460">
    <property type="entry name" value="DUF4280"/>
</dbReference>
<comment type="caution">
    <text evidence="1">The sequence shown here is derived from an EMBL/GenBank/DDBJ whole genome shotgun (WGS) entry which is preliminary data.</text>
</comment>
<dbReference type="Pfam" id="PF14107">
    <property type="entry name" value="DUF4280"/>
    <property type="match status" value="1"/>
</dbReference>
<dbReference type="EMBL" id="ACUZ02000052">
    <property type="protein sequence ID" value="EFB30804.1"/>
    <property type="molecule type" value="Genomic_DNA"/>
</dbReference>
<gene>
    <name evidence="1" type="ORF">HMPREF0971_02891</name>
</gene>
<dbReference type="STRING" id="649760.HMPREF0971_02891"/>
<protein>
    <recommendedName>
        <fullName evidence="3">DUF4280 domain-containing protein</fullName>
    </recommendedName>
</protein>
<proteinExistence type="predicted"/>
<organism evidence="1 2">
    <name type="scientific">Segatella oris F0302</name>
    <dbReference type="NCBI Taxonomy" id="649760"/>
    <lineage>
        <taxon>Bacteria</taxon>
        <taxon>Pseudomonadati</taxon>
        <taxon>Bacteroidota</taxon>
        <taxon>Bacteroidia</taxon>
        <taxon>Bacteroidales</taxon>
        <taxon>Prevotellaceae</taxon>
        <taxon>Segatella</taxon>
    </lineage>
</organism>
<reference evidence="1 2" key="1">
    <citation type="submission" date="2009-11" db="EMBL/GenBank/DDBJ databases">
        <authorList>
            <person name="Weinstock G."/>
            <person name="Sodergren E."/>
            <person name="Clifton S."/>
            <person name="Fulton L."/>
            <person name="Fulton B."/>
            <person name="Courtney L."/>
            <person name="Fronick C."/>
            <person name="Harrison M."/>
            <person name="Strong C."/>
            <person name="Farmer C."/>
            <person name="Delahaunty K."/>
            <person name="Markovic C."/>
            <person name="Hall O."/>
            <person name="Minx P."/>
            <person name="Tomlinson C."/>
            <person name="Mitreva M."/>
            <person name="Nelson J."/>
            <person name="Hou S."/>
            <person name="Wollam A."/>
            <person name="Pepin K.H."/>
            <person name="Johnson M."/>
            <person name="Bhonagiri V."/>
            <person name="Nash W.E."/>
            <person name="Warren W."/>
            <person name="Chinwalla A."/>
            <person name="Mardis E.R."/>
            <person name="Wilson R.K."/>
        </authorList>
    </citation>
    <scope>NUCLEOTIDE SEQUENCE [LARGE SCALE GENOMIC DNA]</scope>
    <source>
        <strain evidence="1 2">F0302</strain>
    </source>
</reference>
<evidence type="ECO:0008006" key="3">
    <source>
        <dbReference type="Google" id="ProtNLM"/>
    </source>
</evidence>
<sequence length="404" mass="44638">MKDEYIVNRAICQCKFGSTLGFLKVTDNQAVCMNGKLAATDKTLGNVFEGAGFTMCKKSWPPKPCVPAIVSWAGAYDGVSINGSSSPLLGTSKGTCVMGCTDCITFQTSGQIPIPSERQVMKSAMALRNDINPLAVDEPSIVTYHIYWDGRIEKHIPKAIQKGYEDKYKYVYHKKVEEKNDNDGKNEGQTAENEETKIDVCILSIRKVRKRGNGKTEQAIPKDLKVAYTYPKGGNAQEAYIDKDERIYVKGTHYGIKSYPASTGMVELARMPDGLSIKNGGITIQFTFSSTQRRYCNPDTMAGFIGALAEFGKPMKCTGMCFADATSYPSLSHPNGDSADTEYCSSFKDEQKKVNAFIHFHFTKIFRGKESWFPKLAGTKFASGHETHLHAGDFDISKVTVKKL</sequence>
<accession>D1QV54</accession>
<dbReference type="RefSeq" id="WP_004375271.1">
    <property type="nucleotide sequence ID" value="NZ_GG703889.1"/>
</dbReference>
<dbReference type="Proteomes" id="UP000004079">
    <property type="component" value="Unassembled WGS sequence"/>
</dbReference>
<evidence type="ECO:0000313" key="1">
    <source>
        <dbReference type="EMBL" id="EFB30804.1"/>
    </source>
</evidence>
<evidence type="ECO:0000313" key="2">
    <source>
        <dbReference type="Proteomes" id="UP000004079"/>
    </source>
</evidence>